<dbReference type="AlphaFoldDB" id="C6M6M8"/>
<name>C6M6M8_NEISI</name>
<evidence type="ECO:0000313" key="1">
    <source>
        <dbReference type="EMBL" id="EET43999.1"/>
    </source>
</evidence>
<reference evidence="1" key="1">
    <citation type="submission" date="2009-07" db="EMBL/GenBank/DDBJ databases">
        <authorList>
            <person name="Weinstock G."/>
            <person name="Sodergren E."/>
            <person name="Clifton S."/>
            <person name="Fulton L."/>
            <person name="Fulton B."/>
            <person name="Courtney L."/>
            <person name="Fronick C."/>
            <person name="Harrison M."/>
            <person name="Strong C."/>
            <person name="Farmer C."/>
            <person name="Delahaunty K."/>
            <person name="Markovic C."/>
            <person name="Hall O."/>
            <person name="Minx P."/>
            <person name="Tomlinson C."/>
            <person name="Mitreva M."/>
            <person name="Nelson J."/>
            <person name="Hou S."/>
            <person name="Wollam A."/>
            <person name="Pepin K.H."/>
            <person name="Johnson M."/>
            <person name="Bhonagiri V."/>
            <person name="Nash W.E."/>
            <person name="Warren W."/>
            <person name="Chinwalla A."/>
            <person name="Mardis E.R."/>
            <person name="Wilson R.K."/>
        </authorList>
    </citation>
    <scope>NUCLEOTIDE SEQUENCE [LARGE SCALE GENOMIC DNA]</scope>
    <source>
        <strain evidence="1">ATCC 29256</strain>
    </source>
</reference>
<dbReference type="EMBL" id="ACKO02000013">
    <property type="protein sequence ID" value="EET43999.1"/>
    <property type="molecule type" value="Genomic_DNA"/>
</dbReference>
<gene>
    <name evidence="1" type="ORF">NEISICOT_02180</name>
</gene>
<comment type="caution">
    <text evidence="1">The sequence shown here is derived from an EMBL/GenBank/DDBJ whole genome shotgun (WGS) entry which is preliminary data.</text>
</comment>
<proteinExistence type="predicted"/>
<organism evidence="1 2">
    <name type="scientific">Neisseria sicca ATCC 29256</name>
    <dbReference type="NCBI Taxonomy" id="547045"/>
    <lineage>
        <taxon>Bacteria</taxon>
        <taxon>Pseudomonadati</taxon>
        <taxon>Pseudomonadota</taxon>
        <taxon>Betaproteobacteria</taxon>
        <taxon>Neisseriales</taxon>
        <taxon>Neisseriaceae</taxon>
        <taxon>Neisseria</taxon>
    </lineage>
</organism>
<sequence>MSFIYQEIRVCFYLQLRKRNKRLRAVKTVFIVYMYSFIENKNFLVRFLDVRQIRQNMLNYVPLVV</sequence>
<protein>
    <submittedName>
        <fullName evidence="1">Uncharacterized protein</fullName>
    </submittedName>
</protein>
<dbReference type="Proteomes" id="UP000005365">
    <property type="component" value="Unassembled WGS sequence"/>
</dbReference>
<keyword evidence="2" id="KW-1185">Reference proteome</keyword>
<evidence type="ECO:0000313" key="2">
    <source>
        <dbReference type="Proteomes" id="UP000005365"/>
    </source>
</evidence>
<accession>C6M6M8</accession>